<dbReference type="SUPFAM" id="SSF63829">
    <property type="entry name" value="Calcium-dependent phosphotriesterase"/>
    <property type="match status" value="1"/>
</dbReference>
<dbReference type="Pfam" id="PF08450">
    <property type="entry name" value="SGL"/>
    <property type="match status" value="1"/>
</dbReference>
<organism evidence="2 3">
    <name type="scientific">Pholiota conissans</name>
    <dbReference type="NCBI Taxonomy" id="109636"/>
    <lineage>
        <taxon>Eukaryota</taxon>
        <taxon>Fungi</taxon>
        <taxon>Dikarya</taxon>
        <taxon>Basidiomycota</taxon>
        <taxon>Agaricomycotina</taxon>
        <taxon>Agaricomycetes</taxon>
        <taxon>Agaricomycetidae</taxon>
        <taxon>Agaricales</taxon>
        <taxon>Agaricineae</taxon>
        <taxon>Strophariaceae</taxon>
        <taxon>Pholiota</taxon>
    </lineage>
</organism>
<name>A0A9P5ZA39_9AGAR</name>
<proteinExistence type="predicted"/>
<dbReference type="Proteomes" id="UP000807469">
    <property type="component" value="Unassembled WGS sequence"/>
</dbReference>
<dbReference type="PANTHER" id="PTHR11799:SF12">
    <property type="entry name" value="PARAOXONASE-RELATED"/>
    <property type="match status" value="1"/>
</dbReference>
<comment type="caution">
    <text evidence="2">The sequence shown here is derived from an EMBL/GenBank/DDBJ whole genome shotgun (WGS) entry which is preliminary data.</text>
</comment>
<gene>
    <name evidence="2" type="ORF">BDN70DRAFT_853657</name>
</gene>
<dbReference type="AlphaFoldDB" id="A0A9P5ZA39"/>
<keyword evidence="3" id="KW-1185">Reference proteome</keyword>
<dbReference type="InterPro" id="IPR011042">
    <property type="entry name" value="6-blade_b-propeller_TolB-like"/>
</dbReference>
<sequence>MPSPVSLALVALPAILLAGIFQVYIQPLLAAWGFYRAATVNYNNDYCKTVPQLKACEKIILHPDSGLLYLACSIPSSRTHWTPAVGRLNESGASFNDYVATYDPKTAAITKLKVVGFKSTRGLSLHGMDVVHSSANPSELFVYLVNHRAPIGAKAADVGADSVIEIFKTTVGGKEMTHVKTVEDPIIATPNDVVGNPDGKSFYFTNDHGEYKAGHIRTYNLYSWAKETTVGYCDTDIGCIYAAQNMHANNGITRAPNGTVYVADSTSGGLSILEPQDDHTLVLTDIVPVDRALDNLFVDSEGHVWVAAFPDMHALLYKHFSNPAEAVSPTTVFRFSLNTGPDAVLGKKFKVEKMLEDDGKTISGTTSVVYDVKRNLLFMNGLASSHLTICKL</sequence>
<dbReference type="Gene3D" id="2.120.10.30">
    <property type="entry name" value="TolB, C-terminal domain"/>
    <property type="match status" value="1"/>
</dbReference>
<dbReference type="PANTHER" id="PTHR11799">
    <property type="entry name" value="PARAOXONASE"/>
    <property type="match status" value="1"/>
</dbReference>
<evidence type="ECO:0000259" key="1">
    <source>
        <dbReference type="Pfam" id="PF08450"/>
    </source>
</evidence>
<reference evidence="2" key="1">
    <citation type="submission" date="2020-11" db="EMBL/GenBank/DDBJ databases">
        <authorList>
            <consortium name="DOE Joint Genome Institute"/>
            <person name="Ahrendt S."/>
            <person name="Riley R."/>
            <person name="Andreopoulos W."/>
            <person name="Labutti K."/>
            <person name="Pangilinan J."/>
            <person name="Ruiz-Duenas F.J."/>
            <person name="Barrasa J.M."/>
            <person name="Sanchez-Garcia M."/>
            <person name="Camarero S."/>
            <person name="Miyauchi S."/>
            <person name="Serrano A."/>
            <person name="Linde D."/>
            <person name="Babiker R."/>
            <person name="Drula E."/>
            <person name="Ayuso-Fernandez I."/>
            <person name="Pacheco R."/>
            <person name="Padilla G."/>
            <person name="Ferreira P."/>
            <person name="Barriuso J."/>
            <person name="Kellner H."/>
            <person name="Castanera R."/>
            <person name="Alfaro M."/>
            <person name="Ramirez L."/>
            <person name="Pisabarro A.G."/>
            <person name="Kuo A."/>
            <person name="Tritt A."/>
            <person name="Lipzen A."/>
            <person name="He G."/>
            <person name="Yan M."/>
            <person name="Ng V."/>
            <person name="Cullen D."/>
            <person name="Martin F."/>
            <person name="Rosso M.-N."/>
            <person name="Henrissat B."/>
            <person name="Hibbett D."/>
            <person name="Martinez A.T."/>
            <person name="Grigoriev I.V."/>
        </authorList>
    </citation>
    <scope>NUCLEOTIDE SEQUENCE</scope>
    <source>
        <strain evidence="2">CIRM-BRFM 674</strain>
    </source>
</reference>
<accession>A0A9P5ZA39</accession>
<dbReference type="OrthoDB" id="5307922at2759"/>
<dbReference type="InterPro" id="IPR051288">
    <property type="entry name" value="Serum_paraoxonase/arylesterase"/>
</dbReference>
<feature type="domain" description="SMP-30/Gluconolactonase/LRE-like region" evidence="1">
    <location>
        <begin position="175"/>
        <end position="310"/>
    </location>
</feature>
<evidence type="ECO:0000313" key="3">
    <source>
        <dbReference type="Proteomes" id="UP000807469"/>
    </source>
</evidence>
<dbReference type="InterPro" id="IPR013658">
    <property type="entry name" value="SGL"/>
</dbReference>
<dbReference type="EMBL" id="MU155168">
    <property type="protein sequence ID" value="KAF9482221.1"/>
    <property type="molecule type" value="Genomic_DNA"/>
</dbReference>
<protein>
    <submittedName>
        <fullName evidence="2">Calcium-dependent phosphotriesterase</fullName>
    </submittedName>
</protein>
<evidence type="ECO:0000313" key="2">
    <source>
        <dbReference type="EMBL" id="KAF9482221.1"/>
    </source>
</evidence>